<gene>
    <name evidence="2" type="ORF">Pla133_42600</name>
</gene>
<feature type="region of interest" description="Disordered" evidence="1">
    <location>
        <begin position="86"/>
        <end position="128"/>
    </location>
</feature>
<sequence>MVRAVLDAKLLEEALGSPDSAGDGRRVRPTDVERDRFVADVLGVPFGLADRAAASFNGLPWHQRRILFGFLVERRALGDCLVGGGRVEIPKGFEDEGGEDEGGEDEGGEDRNQLDGDPLGDGVWSEESDSAIGALGRALLELDRRLEAG</sequence>
<name>A0A518BQ95_9BACT</name>
<dbReference type="EMBL" id="CP036287">
    <property type="protein sequence ID" value="QDU69144.1"/>
    <property type="molecule type" value="Genomic_DNA"/>
</dbReference>
<keyword evidence="3" id="KW-1185">Reference proteome</keyword>
<accession>A0A518BQ95</accession>
<reference evidence="2 3" key="1">
    <citation type="submission" date="2019-02" db="EMBL/GenBank/DDBJ databases">
        <title>Deep-cultivation of Planctomycetes and their phenomic and genomic characterization uncovers novel biology.</title>
        <authorList>
            <person name="Wiegand S."/>
            <person name="Jogler M."/>
            <person name="Boedeker C."/>
            <person name="Pinto D."/>
            <person name="Vollmers J."/>
            <person name="Rivas-Marin E."/>
            <person name="Kohn T."/>
            <person name="Peeters S.H."/>
            <person name="Heuer A."/>
            <person name="Rast P."/>
            <person name="Oberbeckmann S."/>
            <person name="Bunk B."/>
            <person name="Jeske O."/>
            <person name="Meyerdierks A."/>
            <person name="Storesund J.E."/>
            <person name="Kallscheuer N."/>
            <person name="Luecker S."/>
            <person name="Lage O.M."/>
            <person name="Pohl T."/>
            <person name="Merkel B.J."/>
            <person name="Hornburger P."/>
            <person name="Mueller R.-W."/>
            <person name="Bruemmer F."/>
            <person name="Labrenz M."/>
            <person name="Spormann A.M."/>
            <person name="Op den Camp H."/>
            <person name="Overmann J."/>
            <person name="Amann R."/>
            <person name="Jetten M.S.M."/>
            <person name="Mascher T."/>
            <person name="Medema M.H."/>
            <person name="Devos D.P."/>
            <person name="Kaster A.-K."/>
            <person name="Ovreas L."/>
            <person name="Rohde M."/>
            <person name="Galperin M.Y."/>
            <person name="Jogler C."/>
        </authorList>
    </citation>
    <scope>NUCLEOTIDE SEQUENCE [LARGE SCALE GENOMIC DNA]</scope>
    <source>
        <strain evidence="2 3">Pla133</strain>
    </source>
</reference>
<evidence type="ECO:0000256" key="1">
    <source>
        <dbReference type="SAM" id="MobiDB-lite"/>
    </source>
</evidence>
<proteinExistence type="predicted"/>
<dbReference type="AlphaFoldDB" id="A0A518BQ95"/>
<dbReference type="RefSeq" id="WP_419191783.1">
    <property type="nucleotide sequence ID" value="NZ_CP036287.1"/>
</dbReference>
<dbReference type="KEGG" id="pbap:Pla133_42600"/>
<evidence type="ECO:0000313" key="3">
    <source>
        <dbReference type="Proteomes" id="UP000316921"/>
    </source>
</evidence>
<dbReference type="Proteomes" id="UP000316921">
    <property type="component" value="Chromosome"/>
</dbReference>
<protein>
    <submittedName>
        <fullName evidence="2">Uncharacterized protein</fullName>
    </submittedName>
</protein>
<feature type="compositionally biased region" description="Acidic residues" evidence="1">
    <location>
        <begin position="95"/>
        <end position="108"/>
    </location>
</feature>
<evidence type="ECO:0000313" key="2">
    <source>
        <dbReference type="EMBL" id="QDU69144.1"/>
    </source>
</evidence>
<organism evidence="2 3">
    <name type="scientific">Engelhardtia mirabilis</name>
    <dbReference type="NCBI Taxonomy" id="2528011"/>
    <lineage>
        <taxon>Bacteria</taxon>
        <taxon>Pseudomonadati</taxon>
        <taxon>Planctomycetota</taxon>
        <taxon>Planctomycetia</taxon>
        <taxon>Planctomycetia incertae sedis</taxon>
        <taxon>Engelhardtia</taxon>
    </lineage>
</organism>